<evidence type="ECO:0000256" key="7">
    <source>
        <dbReference type="SAM" id="MobiDB-lite"/>
    </source>
</evidence>
<name>A0A6P3WFU4_CLUHA</name>
<dbReference type="RefSeq" id="XP_012697448.2">
    <property type="nucleotide sequence ID" value="XM_012841994.2"/>
</dbReference>
<dbReference type="SUPFAM" id="SSF57845">
    <property type="entry name" value="B-box zinc-binding domain"/>
    <property type="match status" value="1"/>
</dbReference>
<dbReference type="PROSITE" id="PS00518">
    <property type="entry name" value="ZF_RING_1"/>
    <property type="match status" value="1"/>
</dbReference>
<dbReference type="InterPro" id="IPR017907">
    <property type="entry name" value="Znf_RING_CS"/>
</dbReference>
<dbReference type="SMART" id="SM00336">
    <property type="entry name" value="BBOX"/>
    <property type="match status" value="1"/>
</dbReference>
<evidence type="ECO:0000259" key="8">
    <source>
        <dbReference type="PROSITE" id="PS50089"/>
    </source>
</evidence>
<dbReference type="InterPro" id="IPR043136">
    <property type="entry name" value="B30.2/SPRY_sf"/>
</dbReference>
<dbReference type="Pfam" id="PF00643">
    <property type="entry name" value="zf-B_box"/>
    <property type="match status" value="1"/>
</dbReference>
<accession>A0A6P3WFU4</accession>
<evidence type="ECO:0000256" key="2">
    <source>
        <dbReference type="ARBA" id="ARBA00022723"/>
    </source>
</evidence>
<dbReference type="SUPFAM" id="SSF49899">
    <property type="entry name" value="Concanavalin A-like lectins/glucanases"/>
    <property type="match status" value="1"/>
</dbReference>
<dbReference type="InterPro" id="IPR003879">
    <property type="entry name" value="Butyrophylin_SPRY"/>
</dbReference>
<dbReference type="InterPro" id="IPR018957">
    <property type="entry name" value="Znf_C3HC4_RING-type"/>
</dbReference>
<protein>
    <submittedName>
        <fullName evidence="12">Nuclear factor 7, brain-like</fullName>
    </submittedName>
</protein>
<dbReference type="AlphaFoldDB" id="A0A6P3WFU4"/>
<evidence type="ECO:0000256" key="5">
    <source>
        <dbReference type="PROSITE-ProRule" id="PRU00024"/>
    </source>
</evidence>
<dbReference type="SUPFAM" id="SSF57850">
    <property type="entry name" value="RING/U-box"/>
    <property type="match status" value="1"/>
</dbReference>
<evidence type="ECO:0000256" key="6">
    <source>
        <dbReference type="SAM" id="Coils"/>
    </source>
</evidence>
<evidence type="ECO:0000313" key="11">
    <source>
        <dbReference type="Proteomes" id="UP000515152"/>
    </source>
</evidence>
<dbReference type="Gene3D" id="3.30.40.10">
    <property type="entry name" value="Zinc/RING finger domain, C3HC4 (zinc finger)"/>
    <property type="match status" value="1"/>
</dbReference>
<evidence type="ECO:0000313" key="12">
    <source>
        <dbReference type="RefSeq" id="XP_012697448.2"/>
    </source>
</evidence>
<feature type="domain" description="B box-type" evidence="9">
    <location>
        <begin position="96"/>
        <end position="137"/>
    </location>
</feature>
<dbReference type="GO" id="GO:0008270">
    <property type="term" value="F:zinc ion binding"/>
    <property type="evidence" value="ECO:0007669"/>
    <property type="project" value="UniProtKB-KW"/>
</dbReference>
<dbReference type="PANTHER" id="PTHR24103">
    <property type="entry name" value="E3 UBIQUITIN-PROTEIN LIGASE TRIM"/>
    <property type="match status" value="1"/>
</dbReference>
<dbReference type="PROSITE" id="PS50119">
    <property type="entry name" value="ZF_BBOX"/>
    <property type="match status" value="1"/>
</dbReference>
<feature type="coiled-coil region" evidence="6">
    <location>
        <begin position="195"/>
        <end position="222"/>
    </location>
</feature>
<dbReference type="Pfam" id="PF00097">
    <property type="entry name" value="zf-C3HC4"/>
    <property type="match status" value="1"/>
</dbReference>
<evidence type="ECO:0000256" key="3">
    <source>
        <dbReference type="ARBA" id="ARBA00022771"/>
    </source>
</evidence>
<feature type="compositionally biased region" description="Low complexity" evidence="7">
    <location>
        <begin position="81"/>
        <end position="96"/>
    </location>
</feature>
<sequence>MASILSGQIQCAVCLSDFTDPVSLPCDHSFCRNCITGYINVTAGASLCPECRHPFSSSDIRESRFVRNITATVREYLDTSKGQTKPQKPQKAPEPQGDLICAEHDEKLKLFCMTDQKLACTICKDQEKHQGHTFKPVDEAAKKNKGELKGALGFLVKENQVLDVLIQDQFAEIAKSEERSDVLQAQVSSQFEVLHQFLRKREEEIQRELEEKRKRSVSAMQQNLFDIQGKAADGQDKAVILKSALDIPRPDHFLQWWHDKGFPVTEGMKERLDGQTKFKSKVKNLVVTPDSVSMGPYESHLPFFVWREMLQTIKPGLERLSIKDPGDSYLMVSPGGHSIRQADRISYKSYNPSASTTQTFKTGRHYCELEVGGKPNWSIGVKVEMAKGQMTKVALLVLPEKEIQLHLKNSGFVFTHDGSEFPVLNPTQDLPRRIGLYLDCEKQQVSFYNADTMSLIHSSFCSFLQPCSISVCPGLYMDGKNCGPLTFCWY</sequence>
<dbReference type="InterPro" id="IPR013320">
    <property type="entry name" value="ConA-like_dom_sf"/>
</dbReference>
<reference evidence="12" key="1">
    <citation type="submission" date="2025-08" db="UniProtKB">
        <authorList>
            <consortium name="RefSeq"/>
        </authorList>
    </citation>
    <scope>IDENTIFICATION</scope>
</reference>
<dbReference type="SMART" id="SM00184">
    <property type="entry name" value="RING"/>
    <property type="match status" value="1"/>
</dbReference>
<evidence type="ECO:0000259" key="10">
    <source>
        <dbReference type="PROSITE" id="PS50188"/>
    </source>
</evidence>
<dbReference type="KEGG" id="char:105912982"/>
<keyword evidence="4" id="KW-0862">Zinc</keyword>
<comment type="similarity">
    <text evidence="1">Belongs to the TRIM/RBCC family.</text>
</comment>
<keyword evidence="2" id="KW-0479">Metal-binding</keyword>
<dbReference type="Gene3D" id="2.60.120.920">
    <property type="match status" value="1"/>
</dbReference>
<keyword evidence="11" id="KW-1185">Reference proteome</keyword>
<gene>
    <name evidence="12" type="primary">LOC105912982</name>
</gene>
<evidence type="ECO:0000259" key="9">
    <source>
        <dbReference type="PROSITE" id="PS50119"/>
    </source>
</evidence>
<feature type="domain" description="B30.2/SPRY" evidence="10">
    <location>
        <begin position="299"/>
        <end position="490"/>
    </location>
</feature>
<dbReference type="Proteomes" id="UP000515152">
    <property type="component" value="Chromosome 11"/>
</dbReference>
<dbReference type="InterPro" id="IPR001870">
    <property type="entry name" value="B30.2/SPRY"/>
</dbReference>
<organism evidence="11 12">
    <name type="scientific">Clupea harengus</name>
    <name type="common">Atlantic herring</name>
    <dbReference type="NCBI Taxonomy" id="7950"/>
    <lineage>
        <taxon>Eukaryota</taxon>
        <taxon>Metazoa</taxon>
        <taxon>Chordata</taxon>
        <taxon>Craniata</taxon>
        <taxon>Vertebrata</taxon>
        <taxon>Euteleostomi</taxon>
        <taxon>Actinopterygii</taxon>
        <taxon>Neopterygii</taxon>
        <taxon>Teleostei</taxon>
        <taxon>Clupei</taxon>
        <taxon>Clupeiformes</taxon>
        <taxon>Clupeoidei</taxon>
        <taxon>Clupeidae</taxon>
        <taxon>Clupea</taxon>
    </lineage>
</organism>
<feature type="region of interest" description="Disordered" evidence="7">
    <location>
        <begin position="77"/>
        <end position="96"/>
    </location>
</feature>
<keyword evidence="6" id="KW-0175">Coiled coil</keyword>
<feature type="domain" description="RING-type" evidence="8">
    <location>
        <begin position="11"/>
        <end position="52"/>
    </location>
</feature>
<dbReference type="OrthoDB" id="654191at2759"/>
<dbReference type="InterPro" id="IPR013083">
    <property type="entry name" value="Znf_RING/FYVE/PHD"/>
</dbReference>
<evidence type="ECO:0000256" key="4">
    <source>
        <dbReference type="ARBA" id="ARBA00022833"/>
    </source>
</evidence>
<dbReference type="PRINTS" id="PR01407">
    <property type="entry name" value="BUTYPHLNCDUF"/>
</dbReference>
<dbReference type="InterPro" id="IPR001841">
    <property type="entry name" value="Znf_RING"/>
</dbReference>
<dbReference type="Gene3D" id="3.30.160.60">
    <property type="entry name" value="Classic Zinc Finger"/>
    <property type="match status" value="1"/>
</dbReference>
<dbReference type="InterPro" id="IPR050143">
    <property type="entry name" value="TRIM/RBCC"/>
</dbReference>
<dbReference type="GeneID" id="105912982"/>
<dbReference type="PROSITE" id="PS50089">
    <property type="entry name" value="ZF_RING_2"/>
    <property type="match status" value="1"/>
</dbReference>
<proteinExistence type="inferred from homology"/>
<keyword evidence="3 5" id="KW-0863">Zinc-finger</keyword>
<dbReference type="PROSITE" id="PS50188">
    <property type="entry name" value="B302_SPRY"/>
    <property type="match status" value="1"/>
</dbReference>
<dbReference type="CDD" id="cd19800">
    <property type="entry name" value="Bbox2_xNF7-like"/>
    <property type="match status" value="1"/>
</dbReference>
<dbReference type="InterPro" id="IPR000315">
    <property type="entry name" value="Znf_B-box"/>
</dbReference>
<evidence type="ECO:0000256" key="1">
    <source>
        <dbReference type="ARBA" id="ARBA00008518"/>
    </source>
</evidence>